<proteinExistence type="predicted"/>
<feature type="transmembrane region" description="Helical" evidence="1">
    <location>
        <begin position="12"/>
        <end position="32"/>
    </location>
</feature>
<accession>A0A3E2NXP9</accession>
<feature type="transmembrane region" description="Helical" evidence="1">
    <location>
        <begin position="44"/>
        <end position="61"/>
    </location>
</feature>
<dbReference type="Proteomes" id="UP000260823">
    <property type="component" value="Unassembled WGS sequence"/>
</dbReference>
<comment type="caution">
    <text evidence="2">The sequence shown here is derived from an EMBL/GenBank/DDBJ whole genome shotgun (WGS) entry which is preliminary data.</text>
</comment>
<feature type="transmembrane region" description="Helical" evidence="1">
    <location>
        <begin position="324"/>
        <end position="340"/>
    </location>
</feature>
<keyword evidence="3" id="KW-1185">Reference proteome</keyword>
<evidence type="ECO:0008006" key="4">
    <source>
        <dbReference type="Google" id="ProtNLM"/>
    </source>
</evidence>
<name>A0A3E2NXP9_9SPHI</name>
<gene>
    <name evidence="2" type="ORF">DYU05_09250</name>
</gene>
<feature type="transmembrane region" description="Helical" evidence="1">
    <location>
        <begin position="150"/>
        <end position="167"/>
    </location>
</feature>
<keyword evidence="1" id="KW-0812">Transmembrane</keyword>
<evidence type="ECO:0000313" key="3">
    <source>
        <dbReference type="Proteomes" id="UP000260823"/>
    </source>
</evidence>
<keyword evidence="1" id="KW-1133">Transmembrane helix</keyword>
<dbReference type="EMBL" id="QWDE01000001">
    <property type="protein sequence ID" value="RFZ85762.1"/>
    <property type="molecule type" value="Genomic_DNA"/>
</dbReference>
<reference evidence="2 3" key="1">
    <citation type="submission" date="2018-08" db="EMBL/GenBank/DDBJ databases">
        <title>Mucilaginibacter terrae sp. nov., isolated from manganese diggings.</title>
        <authorList>
            <person name="Huang Y."/>
            <person name="Zhou Z."/>
        </authorList>
    </citation>
    <scope>NUCLEOTIDE SEQUENCE [LARGE SCALE GENOMIC DNA]</scope>
    <source>
        <strain evidence="2 3">ZH6</strain>
    </source>
</reference>
<feature type="transmembrane region" description="Helical" evidence="1">
    <location>
        <begin position="198"/>
        <end position="215"/>
    </location>
</feature>
<keyword evidence="1" id="KW-0472">Membrane</keyword>
<protein>
    <recommendedName>
        <fullName evidence="4">O-antigen ligase domain-containing protein</fullName>
    </recommendedName>
</protein>
<sequence>MFIQSKIFLFRILSVGAVIGFYVVAALCNGVIRRKGGANSGNKFILLYLFFVVGVLVWSLTPETTQLITLFTNPLAFLGFFIAIVALSIEDNSITVLMKIAKVSNTIFPLIVLLDLYLFRGEKAVLINEACYLILFEFLFINEQKPIRKIYLILLMLSIIFISNFFVDRAITIRFAGIFVLYYLFYIFKFLRTKIFKISVLAVTTAALTIVTLYFEKVFIHVTSLIKSNSVNTVDTRTFIFNEFFSKFKGTDWIAGRGYLGTYFSPYFYHNNAEGGDQPIRFSAEIGIVDILLKGGLILLVPFLFIIIKALIDGFLNKEFKSMGFRLSIFLLMEFFLLSIDNFAAFSTHYMFIWLAIGVIYNEKKNNTVFVVEKTKG</sequence>
<evidence type="ECO:0000313" key="2">
    <source>
        <dbReference type="EMBL" id="RFZ85762.1"/>
    </source>
</evidence>
<feature type="transmembrane region" description="Helical" evidence="1">
    <location>
        <begin position="67"/>
        <end position="88"/>
    </location>
</feature>
<evidence type="ECO:0000256" key="1">
    <source>
        <dbReference type="SAM" id="Phobius"/>
    </source>
</evidence>
<feature type="transmembrane region" description="Helical" evidence="1">
    <location>
        <begin position="173"/>
        <end position="191"/>
    </location>
</feature>
<dbReference type="RefSeq" id="WP_117382659.1">
    <property type="nucleotide sequence ID" value="NZ_QWDE01000001.1"/>
</dbReference>
<organism evidence="2 3">
    <name type="scientific">Mucilaginibacter terrenus</name>
    <dbReference type="NCBI Taxonomy" id="2482727"/>
    <lineage>
        <taxon>Bacteria</taxon>
        <taxon>Pseudomonadati</taxon>
        <taxon>Bacteroidota</taxon>
        <taxon>Sphingobacteriia</taxon>
        <taxon>Sphingobacteriales</taxon>
        <taxon>Sphingobacteriaceae</taxon>
        <taxon>Mucilaginibacter</taxon>
    </lineage>
</organism>
<feature type="transmembrane region" description="Helical" evidence="1">
    <location>
        <begin position="291"/>
        <end position="312"/>
    </location>
</feature>
<dbReference type="AlphaFoldDB" id="A0A3E2NXP9"/>